<accession>A0A085LMU3</accession>
<keyword evidence="3" id="KW-1185">Reference proteome</keyword>
<name>A0A085LMU3_9BILA</name>
<proteinExistence type="predicted"/>
<keyword evidence="1" id="KW-0812">Transmembrane</keyword>
<protein>
    <submittedName>
        <fullName evidence="2">Uncharacterized protein</fullName>
    </submittedName>
</protein>
<dbReference type="AlphaFoldDB" id="A0A085LMU3"/>
<sequence length="102" mass="11339">MARISCRHDCSTTLGKSLYKLVEANGFTLLLASEIIRIPPASAVSEGFTFSCSRIEEPFLLLTPAITCICRLTAYAKRLQLFQTFLFTLLFALEIVFLALTS</sequence>
<evidence type="ECO:0000256" key="1">
    <source>
        <dbReference type="SAM" id="Phobius"/>
    </source>
</evidence>
<evidence type="ECO:0000313" key="3">
    <source>
        <dbReference type="Proteomes" id="UP000030764"/>
    </source>
</evidence>
<dbReference type="Proteomes" id="UP000030764">
    <property type="component" value="Unassembled WGS sequence"/>
</dbReference>
<dbReference type="EMBL" id="KL363380">
    <property type="protein sequence ID" value="KFD46289.1"/>
    <property type="molecule type" value="Genomic_DNA"/>
</dbReference>
<organism evidence="2 3">
    <name type="scientific">Trichuris suis</name>
    <name type="common">pig whipworm</name>
    <dbReference type="NCBI Taxonomy" id="68888"/>
    <lineage>
        <taxon>Eukaryota</taxon>
        <taxon>Metazoa</taxon>
        <taxon>Ecdysozoa</taxon>
        <taxon>Nematoda</taxon>
        <taxon>Enoplea</taxon>
        <taxon>Dorylaimia</taxon>
        <taxon>Trichinellida</taxon>
        <taxon>Trichuridae</taxon>
        <taxon>Trichuris</taxon>
    </lineage>
</organism>
<feature type="transmembrane region" description="Helical" evidence="1">
    <location>
        <begin position="81"/>
        <end position="100"/>
    </location>
</feature>
<keyword evidence="1" id="KW-0472">Membrane</keyword>
<keyword evidence="1" id="KW-1133">Transmembrane helix</keyword>
<gene>
    <name evidence="2" type="ORF">M513_12824</name>
</gene>
<evidence type="ECO:0000313" key="2">
    <source>
        <dbReference type="EMBL" id="KFD46289.1"/>
    </source>
</evidence>
<reference evidence="2 3" key="1">
    <citation type="journal article" date="2014" name="Nat. Genet.">
        <title>Genome and transcriptome of the porcine whipworm Trichuris suis.</title>
        <authorList>
            <person name="Jex A.R."/>
            <person name="Nejsum P."/>
            <person name="Schwarz E.M."/>
            <person name="Hu L."/>
            <person name="Young N.D."/>
            <person name="Hall R.S."/>
            <person name="Korhonen P.K."/>
            <person name="Liao S."/>
            <person name="Thamsborg S."/>
            <person name="Xia J."/>
            <person name="Xu P."/>
            <person name="Wang S."/>
            <person name="Scheerlinck J.P."/>
            <person name="Hofmann A."/>
            <person name="Sternberg P.W."/>
            <person name="Wang J."/>
            <person name="Gasser R.B."/>
        </authorList>
    </citation>
    <scope>NUCLEOTIDE SEQUENCE [LARGE SCALE GENOMIC DNA]</scope>
    <source>
        <strain evidence="2">DCEP-RM93M</strain>
    </source>
</reference>